<dbReference type="GO" id="GO:0038023">
    <property type="term" value="F:signaling receptor activity"/>
    <property type="evidence" value="ECO:0007669"/>
    <property type="project" value="TreeGrafter"/>
</dbReference>
<dbReference type="InterPro" id="IPR023393">
    <property type="entry name" value="START-like_dom_sf"/>
</dbReference>
<keyword evidence="8" id="KW-0650">Protein phosphatase inhibitor</keyword>
<dbReference type="GO" id="GO:0009738">
    <property type="term" value="P:abscisic acid-activated signaling pathway"/>
    <property type="evidence" value="ECO:0007669"/>
    <property type="project" value="UniProtKB-KW"/>
</dbReference>
<feature type="region of interest" description="Disordered" evidence="9">
    <location>
        <begin position="28"/>
        <end position="53"/>
    </location>
</feature>
<comment type="caution">
    <text evidence="10">The sequence shown here is derived from an EMBL/GenBank/DDBJ whole genome shotgun (WGS) entry which is preliminary data.</text>
</comment>
<dbReference type="GO" id="GO:0005737">
    <property type="term" value="C:cytoplasm"/>
    <property type="evidence" value="ECO:0007669"/>
    <property type="project" value="UniProtKB-SubCell"/>
</dbReference>
<evidence type="ECO:0000256" key="5">
    <source>
        <dbReference type="ARBA" id="ARBA00022682"/>
    </source>
</evidence>
<evidence type="ECO:0000256" key="4">
    <source>
        <dbReference type="ARBA" id="ARBA00022490"/>
    </source>
</evidence>
<keyword evidence="5" id="KW-0938">Abscisic acid signaling pathway</keyword>
<dbReference type="PANTHER" id="PTHR31213">
    <property type="entry name" value="OS08G0374000 PROTEIN-RELATED"/>
    <property type="match status" value="1"/>
</dbReference>
<protein>
    <submittedName>
        <fullName evidence="10">Uncharacterized protein</fullName>
    </submittedName>
</protein>
<accession>A0A843WN74</accession>
<evidence type="ECO:0000313" key="10">
    <source>
        <dbReference type="EMBL" id="MQM04150.1"/>
    </source>
</evidence>
<dbReference type="Pfam" id="PF10604">
    <property type="entry name" value="Polyketide_cyc2"/>
    <property type="match status" value="1"/>
</dbReference>
<evidence type="ECO:0000256" key="6">
    <source>
        <dbReference type="ARBA" id="ARBA00023170"/>
    </source>
</evidence>
<reference evidence="10" key="1">
    <citation type="submission" date="2017-07" db="EMBL/GenBank/DDBJ databases">
        <title>Taro Niue Genome Assembly and Annotation.</title>
        <authorList>
            <person name="Atibalentja N."/>
            <person name="Keating K."/>
            <person name="Fields C.J."/>
        </authorList>
    </citation>
    <scope>NUCLEOTIDE SEQUENCE</scope>
    <source>
        <strain evidence="10">Niue_2</strain>
        <tissue evidence="10">Leaf</tissue>
    </source>
</reference>
<proteinExistence type="inferred from homology"/>
<keyword evidence="7" id="KW-0539">Nucleus</keyword>
<dbReference type="OrthoDB" id="4436220at2759"/>
<dbReference type="GO" id="GO:0010427">
    <property type="term" value="F:abscisic acid binding"/>
    <property type="evidence" value="ECO:0007669"/>
    <property type="project" value="TreeGrafter"/>
</dbReference>
<evidence type="ECO:0000256" key="7">
    <source>
        <dbReference type="ARBA" id="ARBA00023242"/>
    </source>
</evidence>
<name>A0A843WN74_COLES</name>
<evidence type="ECO:0000256" key="2">
    <source>
        <dbReference type="ARBA" id="ARBA00004496"/>
    </source>
</evidence>
<dbReference type="PANTHER" id="PTHR31213:SF138">
    <property type="entry name" value="ABSCISIC ACID RECEPTOR PYL6"/>
    <property type="match status" value="1"/>
</dbReference>
<dbReference type="Gene3D" id="3.30.530.20">
    <property type="match status" value="1"/>
</dbReference>
<dbReference type="InterPro" id="IPR050279">
    <property type="entry name" value="Plant_def-hormone_signal"/>
</dbReference>
<keyword evidence="6" id="KW-0675">Receptor</keyword>
<evidence type="ECO:0000256" key="1">
    <source>
        <dbReference type="ARBA" id="ARBA00004123"/>
    </source>
</evidence>
<keyword evidence="4" id="KW-0963">Cytoplasm</keyword>
<gene>
    <name evidence="10" type="ORF">Taro_036946</name>
</gene>
<evidence type="ECO:0000256" key="8">
    <source>
        <dbReference type="ARBA" id="ARBA00023272"/>
    </source>
</evidence>
<evidence type="ECO:0000313" key="11">
    <source>
        <dbReference type="Proteomes" id="UP000652761"/>
    </source>
</evidence>
<evidence type="ECO:0000256" key="3">
    <source>
        <dbReference type="ARBA" id="ARBA00008594"/>
    </source>
</evidence>
<sequence length="179" mass="19862">MTLRPLLSLSPTTPPLCSLPSRSSARLLRGAPDAGPQLQPALRPDPPEDRRGNQCCSVVVQTVTSLISTVWFVVRRFNNPKAYKHFVKSCHILVRDGSSVRTVREVRVVSGLPAATSMERLEVLDEAIHILSFRIVGEEHRLTNYPSITTLHGELHSSMESHFPMAEVLKCMKIGLICV</sequence>
<keyword evidence="11" id="KW-1185">Reference proteome</keyword>
<comment type="similarity">
    <text evidence="3">Belongs to the PYR/PYL/RCAR abscisic acid intracellular receptor family.</text>
</comment>
<dbReference type="GO" id="GO:0005634">
    <property type="term" value="C:nucleus"/>
    <property type="evidence" value="ECO:0007669"/>
    <property type="project" value="UniProtKB-SubCell"/>
</dbReference>
<dbReference type="Proteomes" id="UP000652761">
    <property type="component" value="Unassembled WGS sequence"/>
</dbReference>
<dbReference type="GO" id="GO:0004864">
    <property type="term" value="F:protein phosphatase inhibitor activity"/>
    <property type="evidence" value="ECO:0007669"/>
    <property type="project" value="UniProtKB-KW"/>
</dbReference>
<comment type="subcellular location">
    <subcellularLocation>
        <location evidence="2">Cytoplasm</location>
    </subcellularLocation>
    <subcellularLocation>
        <location evidence="1">Nucleus</location>
    </subcellularLocation>
</comment>
<dbReference type="SUPFAM" id="SSF55961">
    <property type="entry name" value="Bet v1-like"/>
    <property type="match status" value="1"/>
</dbReference>
<organism evidence="10 11">
    <name type="scientific">Colocasia esculenta</name>
    <name type="common">Wild taro</name>
    <name type="synonym">Arum esculentum</name>
    <dbReference type="NCBI Taxonomy" id="4460"/>
    <lineage>
        <taxon>Eukaryota</taxon>
        <taxon>Viridiplantae</taxon>
        <taxon>Streptophyta</taxon>
        <taxon>Embryophyta</taxon>
        <taxon>Tracheophyta</taxon>
        <taxon>Spermatophyta</taxon>
        <taxon>Magnoliopsida</taxon>
        <taxon>Liliopsida</taxon>
        <taxon>Araceae</taxon>
        <taxon>Aroideae</taxon>
        <taxon>Colocasieae</taxon>
        <taxon>Colocasia</taxon>
    </lineage>
</organism>
<dbReference type="EMBL" id="NMUH01003163">
    <property type="protein sequence ID" value="MQM04150.1"/>
    <property type="molecule type" value="Genomic_DNA"/>
</dbReference>
<dbReference type="InterPro" id="IPR019587">
    <property type="entry name" value="Polyketide_cyclase/dehydratase"/>
</dbReference>
<evidence type="ECO:0000256" key="9">
    <source>
        <dbReference type="SAM" id="MobiDB-lite"/>
    </source>
</evidence>
<dbReference type="AlphaFoldDB" id="A0A843WN74"/>